<reference evidence="1 2" key="1">
    <citation type="submission" date="2024-11" db="EMBL/GenBank/DDBJ databases">
        <authorList>
            <person name="Heng Y.C."/>
            <person name="Lim A.C.H."/>
            <person name="Lee J.K.Y."/>
            <person name="Kittelmann S."/>
        </authorList>
    </citation>
    <scope>NUCLEOTIDE SEQUENCE [LARGE SCALE GENOMIC DNA]</scope>
    <source>
        <strain evidence="1 2">WILCCON 0269</strain>
    </source>
</reference>
<organism evidence="1 2">
    <name type="scientific">Candidatus Clostridium eludens</name>
    <dbReference type="NCBI Taxonomy" id="3381663"/>
    <lineage>
        <taxon>Bacteria</taxon>
        <taxon>Bacillati</taxon>
        <taxon>Bacillota</taxon>
        <taxon>Clostridia</taxon>
        <taxon>Eubacteriales</taxon>
        <taxon>Clostridiaceae</taxon>
        <taxon>Clostridium</taxon>
    </lineage>
</organism>
<sequence>MINNEELEKTWEEIWKEHEEDMNKNISIIVEDDLREKLIGIFGVFDRITYEIDWELTEVRYGRKICSEDENIFFSYKNKVFEGIVYLFDYMSDCHIEGNFVKGLVESFKYFYKKLTESKNIGTKEIFIPSQQATDMYILIEKMFDKDVKRGFKNNVLDYLFVSQGQEIGKKVFIGNLDALSYVYNKIANAREIPKKFRIKISL</sequence>
<name>A0ABW8SGR2_9CLOT</name>
<dbReference type="Proteomes" id="UP001623660">
    <property type="component" value="Unassembled WGS sequence"/>
</dbReference>
<comment type="caution">
    <text evidence="1">The sequence shown here is derived from an EMBL/GenBank/DDBJ whole genome shotgun (WGS) entry which is preliminary data.</text>
</comment>
<evidence type="ECO:0000313" key="1">
    <source>
        <dbReference type="EMBL" id="MFL0194421.1"/>
    </source>
</evidence>
<gene>
    <name evidence="1" type="ORF">ACJDU8_02370</name>
</gene>
<dbReference type="RefSeq" id="WP_406790541.1">
    <property type="nucleotide sequence ID" value="NZ_JBJHZX010000002.1"/>
</dbReference>
<dbReference type="EMBL" id="JBJHZX010000002">
    <property type="protein sequence ID" value="MFL0194421.1"/>
    <property type="molecule type" value="Genomic_DNA"/>
</dbReference>
<protein>
    <submittedName>
        <fullName evidence="1">Uncharacterized protein</fullName>
    </submittedName>
</protein>
<proteinExistence type="predicted"/>
<evidence type="ECO:0000313" key="2">
    <source>
        <dbReference type="Proteomes" id="UP001623660"/>
    </source>
</evidence>
<accession>A0ABW8SGR2</accession>
<keyword evidence="2" id="KW-1185">Reference proteome</keyword>